<reference evidence="1" key="1">
    <citation type="submission" date="2021-01" db="EMBL/GenBank/DDBJ databases">
        <authorList>
            <consortium name="Genoscope - CEA"/>
            <person name="William W."/>
        </authorList>
    </citation>
    <scope>NUCLEOTIDE SEQUENCE</scope>
</reference>
<evidence type="ECO:0000313" key="1">
    <source>
        <dbReference type="EMBL" id="CAD8190971.1"/>
    </source>
</evidence>
<dbReference type="Proteomes" id="UP000689195">
    <property type="component" value="Unassembled WGS sequence"/>
</dbReference>
<dbReference type="EMBL" id="CAJJDO010000098">
    <property type="protein sequence ID" value="CAD8190971.1"/>
    <property type="molecule type" value="Genomic_DNA"/>
</dbReference>
<dbReference type="AlphaFoldDB" id="A0A8S1WQK6"/>
<keyword evidence="2" id="KW-1185">Reference proteome</keyword>
<name>A0A8S1WQK6_9CILI</name>
<accession>A0A8S1WQK6</accession>
<protein>
    <submittedName>
        <fullName evidence="1">Uncharacterized protein</fullName>
    </submittedName>
</protein>
<gene>
    <name evidence="1" type="ORF">PPENT_87.1.T0980007</name>
</gene>
<sequence length="73" mass="9078">MLILLQFVGTSKLVLKILNENEVKTHIKRFKSYNWKIALRQRILKIIKYQNRRKENYRKKYQKNNKSSHIYIR</sequence>
<organism evidence="1 2">
    <name type="scientific">Paramecium pentaurelia</name>
    <dbReference type="NCBI Taxonomy" id="43138"/>
    <lineage>
        <taxon>Eukaryota</taxon>
        <taxon>Sar</taxon>
        <taxon>Alveolata</taxon>
        <taxon>Ciliophora</taxon>
        <taxon>Intramacronucleata</taxon>
        <taxon>Oligohymenophorea</taxon>
        <taxon>Peniculida</taxon>
        <taxon>Parameciidae</taxon>
        <taxon>Paramecium</taxon>
    </lineage>
</organism>
<proteinExistence type="predicted"/>
<evidence type="ECO:0000313" key="2">
    <source>
        <dbReference type="Proteomes" id="UP000689195"/>
    </source>
</evidence>
<comment type="caution">
    <text evidence="1">The sequence shown here is derived from an EMBL/GenBank/DDBJ whole genome shotgun (WGS) entry which is preliminary data.</text>
</comment>